<name>A0AAU8JQ53_9ACTN</name>
<dbReference type="EMBL" id="CP159872">
    <property type="protein sequence ID" value="XCM78415.1"/>
    <property type="molecule type" value="Genomic_DNA"/>
</dbReference>
<protein>
    <recommendedName>
        <fullName evidence="3">Nitroreductase family protein</fullName>
    </recommendedName>
</protein>
<dbReference type="PANTHER" id="PTHR23026">
    <property type="entry name" value="NADPH NITROREDUCTASE"/>
    <property type="match status" value="1"/>
</dbReference>
<dbReference type="KEGG" id="kcm:ABWK59_05485"/>
<accession>A0AAU8JQ53</accession>
<proteinExistence type="predicted"/>
<feature type="region of interest" description="Disordered" evidence="1">
    <location>
        <begin position="175"/>
        <end position="207"/>
    </location>
</feature>
<gene>
    <name evidence="2" type="ORF">ABWK59_05485</name>
</gene>
<dbReference type="Gene3D" id="3.40.109.10">
    <property type="entry name" value="NADH Oxidase"/>
    <property type="match status" value="2"/>
</dbReference>
<sequence>MRTLALDAAALEKLVSAAVAAPSIHNTQPWHFRLRAETSALEVRAVLERALHVTDPEGRAMHLSVGAAVLNIRTAARRMGWAPEVRLLPDPAEPDLLAAVELDQLSHAELPTTGRLFEAIWHRHTVRTPFTGPPVPPTVLAELAEAARAEDAVLTHPGPEETARLLELTAEAERRNTVDPDHRGESRHWLQEPEGPPLGIPPSALGPQDLAGHLPVRDFSALRPADHRPPVPFEAEPCIAVLSTDHDLPADWLHAGLALQHVLLTATVHQVRASLLHQAMEWHDLREAARDPRHGPGHVQMLIRLGYGPEGAPTPRLTGAEVID</sequence>
<feature type="compositionally biased region" description="Basic and acidic residues" evidence="1">
    <location>
        <begin position="175"/>
        <end position="191"/>
    </location>
</feature>
<dbReference type="NCBIfam" id="NF047509">
    <property type="entry name" value="Rv3131_FMN_oxido"/>
    <property type="match status" value="1"/>
</dbReference>
<dbReference type="RefSeq" id="WP_354638289.1">
    <property type="nucleotide sequence ID" value="NZ_CP159872.1"/>
</dbReference>
<dbReference type="PANTHER" id="PTHR23026:SF123">
    <property type="entry name" value="NAD(P)H NITROREDUCTASE RV3131-RELATED"/>
    <property type="match status" value="1"/>
</dbReference>
<evidence type="ECO:0000256" key="1">
    <source>
        <dbReference type="SAM" id="MobiDB-lite"/>
    </source>
</evidence>
<organism evidence="2">
    <name type="scientific">Kitasatospora camelliae</name>
    <dbReference type="NCBI Taxonomy" id="3156397"/>
    <lineage>
        <taxon>Bacteria</taxon>
        <taxon>Bacillati</taxon>
        <taxon>Actinomycetota</taxon>
        <taxon>Actinomycetes</taxon>
        <taxon>Kitasatosporales</taxon>
        <taxon>Streptomycetaceae</taxon>
        <taxon>Kitasatospora</taxon>
    </lineage>
</organism>
<dbReference type="AlphaFoldDB" id="A0AAU8JQ53"/>
<dbReference type="SUPFAM" id="SSF55469">
    <property type="entry name" value="FMN-dependent nitroreductase-like"/>
    <property type="match status" value="2"/>
</dbReference>
<reference evidence="2" key="1">
    <citation type="submission" date="2024-06" db="EMBL/GenBank/DDBJ databases">
        <title>The genome sequences of Kitasatospora sp. strain HUAS MG31.</title>
        <authorList>
            <person name="Mo P."/>
        </authorList>
    </citation>
    <scope>NUCLEOTIDE SEQUENCE</scope>
    <source>
        <strain evidence="2">HUAS MG31</strain>
    </source>
</reference>
<evidence type="ECO:0000313" key="2">
    <source>
        <dbReference type="EMBL" id="XCM78415.1"/>
    </source>
</evidence>
<dbReference type="InterPro" id="IPR050627">
    <property type="entry name" value="Nitroreductase/BluB"/>
</dbReference>
<dbReference type="InterPro" id="IPR000415">
    <property type="entry name" value="Nitroreductase-like"/>
</dbReference>
<dbReference type="GO" id="GO:0016491">
    <property type="term" value="F:oxidoreductase activity"/>
    <property type="evidence" value="ECO:0007669"/>
    <property type="project" value="InterPro"/>
</dbReference>
<evidence type="ECO:0008006" key="3">
    <source>
        <dbReference type="Google" id="ProtNLM"/>
    </source>
</evidence>